<comment type="caution">
    <text evidence="20">The sequence shown here is derived from an EMBL/GenBank/DDBJ whole genome shotgun (WGS) entry which is preliminary data.</text>
</comment>
<dbReference type="Pfam" id="PF02879">
    <property type="entry name" value="PGM_PMM_II"/>
    <property type="match status" value="1"/>
</dbReference>
<dbReference type="PROSITE" id="PS00710">
    <property type="entry name" value="PGM_PMM"/>
    <property type="match status" value="1"/>
</dbReference>
<dbReference type="InterPro" id="IPR005841">
    <property type="entry name" value="Alpha-D-phosphohexomutase_SF"/>
</dbReference>
<dbReference type="SUPFAM" id="SSF55957">
    <property type="entry name" value="Phosphoglucomutase, C-terminal domain"/>
    <property type="match status" value="1"/>
</dbReference>
<keyword evidence="11" id="KW-0413">Isomerase</keyword>
<dbReference type="OrthoDB" id="9806956at2"/>
<keyword evidence="7" id="KW-0119">Carbohydrate metabolism</keyword>
<dbReference type="PANTHER" id="PTHR45745:SF1">
    <property type="entry name" value="PHOSPHOGLUCOMUTASE 2B-RELATED"/>
    <property type="match status" value="1"/>
</dbReference>
<dbReference type="SUPFAM" id="SSF53738">
    <property type="entry name" value="Phosphoglucomutase, first 3 domains"/>
    <property type="match status" value="3"/>
</dbReference>
<dbReference type="GO" id="GO:0008973">
    <property type="term" value="F:phosphopentomutase activity"/>
    <property type="evidence" value="ECO:0007669"/>
    <property type="project" value="TreeGrafter"/>
</dbReference>
<dbReference type="InterPro" id="IPR005846">
    <property type="entry name" value="A-D-PHexomutase_a/b/a-III"/>
</dbReference>
<dbReference type="InterPro" id="IPR016055">
    <property type="entry name" value="A-D-PHexomutase_a/b/a-I/II/III"/>
</dbReference>
<name>A0A135L3F9_9BACI</name>
<dbReference type="Pfam" id="PF00408">
    <property type="entry name" value="PGM_PMM_IV"/>
    <property type="match status" value="1"/>
</dbReference>
<comment type="pathway">
    <text evidence="3">Glycolipid metabolism; diglucosyl-diacylglycerol biosynthesis.</text>
</comment>
<evidence type="ECO:0000256" key="14">
    <source>
        <dbReference type="ARBA" id="ARBA00041467"/>
    </source>
</evidence>
<sequence length="564" mass="63697">MGEVLKQYETWLQYDNLQPELMEELQQIEGNMKEIEERFYKNLEFGTGGLRGIIGAGTNRMNIYTVRKATMGLTNCIIEQGEKAIKQGVVIAYDSRKYSQTFAEESAKVLATHGVQVYLFNELRPTPLLSFAVRHLHAFAGIVITASHNPSEYNGYKVYNTDGNQITEEMAEQIYHQMTNVKDILHISVEPLDQLLEQGLIHYIGKEIDNEYAKNVRSLLLNQDLIAQSGKELSIIYTPLHGTGNKPVREILHQVGFTNLHILKEQEHPDPNFSTVKAPNPEEREVFHLALQLAKEKNADIIMATDPDADRLGVLVKNGEEYEALNGNQLGAIILYYLLNEKAKKGILPENGVMVNTIVTSDLGEKIASAFHIATEKTLTGFKYIGEKIKEYRETGQYTFLFGYEESYGYLAGDFVRDKDAVQITAIVAEMALVYKLEGKSLLDILDEVYQRFGYYKEDLVSITLKGIEGSNKIKEIVTSFRENPPKELIGMKVKSVEDYLLSPMGLPKSNVLKIIFEDDAWIAIRPSGTEPKLKFYFSMVSNSPLSVQEKLKQLKEAVLAQLT</sequence>
<evidence type="ECO:0000256" key="7">
    <source>
        <dbReference type="ARBA" id="ARBA00022526"/>
    </source>
</evidence>
<evidence type="ECO:0000256" key="10">
    <source>
        <dbReference type="ARBA" id="ARBA00022842"/>
    </source>
</evidence>
<keyword evidence="7" id="KW-0313">Glucose metabolism</keyword>
<evidence type="ECO:0000256" key="2">
    <source>
        <dbReference type="ARBA" id="ARBA00001946"/>
    </source>
</evidence>
<evidence type="ECO:0000256" key="3">
    <source>
        <dbReference type="ARBA" id="ARBA00005164"/>
    </source>
</evidence>
<feature type="domain" description="Alpha-D-phosphohexomutase alpha/beta/alpha" evidence="18">
    <location>
        <begin position="212"/>
        <end position="319"/>
    </location>
</feature>
<evidence type="ECO:0000256" key="6">
    <source>
        <dbReference type="ARBA" id="ARBA00012728"/>
    </source>
</evidence>
<feature type="domain" description="Alpha-D-phosphohexomutase alpha/beta/alpha" evidence="17">
    <location>
        <begin position="44"/>
        <end position="181"/>
    </location>
</feature>
<dbReference type="RefSeq" id="WP_068724254.1">
    <property type="nucleotide sequence ID" value="NZ_LSKU01000001.1"/>
</dbReference>
<feature type="domain" description="Alpha-D-phosphohexomutase C-terminal" evidence="16">
    <location>
        <begin position="503"/>
        <end position="538"/>
    </location>
</feature>
<keyword evidence="10 15" id="KW-0460">Magnesium</keyword>
<dbReference type="CDD" id="cd05799">
    <property type="entry name" value="PGM2"/>
    <property type="match status" value="1"/>
</dbReference>
<reference evidence="20 21" key="1">
    <citation type="submission" date="2016-02" db="EMBL/GenBank/DDBJ databases">
        <title>Draft Genome for Tepidibacillus decaturensis nov. sp. Strain Z9, an Anaerobic, Moderately Thermophilic and Heterotrophic Bacterium from Deep Subsurface of the Illinois Basin, USA.</title>
        <authorList>
            <person name="Dong Y."/>
            <person name="Chang J.Y."/>
            <person name="Sanford R."/>
            <person name="Fouke B.W."/>
        </authorList>
    </citation>
    <scope>NUCLEOTIDE SEQUENCE [LARGE SCALE GENOMIC DNA]</scope>
    <source>
        <strain evidence="20 21">Z9</strain>
    </source>
</reference>
<evidence type="ECO:0000256" key="9">
    <source>
        <dbReference type="ARBA" id="ARBA00022723"/>
    </source>
</evidence>
<keyword evidence="8" id="KW-0597">Phosphoprotein</keyword>
<evidence type="ECO:0000259" key="16">
    <source>
        <dbReference type="Pfam" id="PF00408"/>
    </source>
</evidence>
<evidence type="ECO:0000313" key="20">
    <source>
        <dbReference type="EMBL" id="KXG43578.1"/>
    </source>
</evidence>
<evidence type="ECO:0000259" key="19">
    <source>
        <dbReference type="Pfam" id="PF02880"/>
    </source>
</evidence>
<evidence type="ECO:0000256" key="12">
    <source>
        <dbReference type="ARBA" id="ARBA00039995"/>
    </source>
</evidence>
<dbReference type="InterPro" id="IPR016066">
    <property type="entry name" value="A-D-PHexomutase_CS"/>
</dbReference>
<dbReference type="InterPro" id="IPR005845">
    <property type="entry name" value="A-D-PHexomutase_a/b/a-II"/>
</dbReference>
<proteinExistence type="inferred from homology"/>
<dbReference type="InterPro" id="IPR005843">
    <property type="entry name" value="A-D-PHexomutase_C"/>
</dbReference>
<dbReference type="InterPro" id="IPR036900">
    <property type="entry name" value="A-D-PHexomutase_C_sf"/>
</dbReference>
<dbReference type="Gene3D" id="3.30.310.50">
    <property type="entry name" value="Alpha-D-phosphohexomutase, C-terminal domain"/>
    <property type="match status" value="1"/>
</dbReference>
<evidence type="ECO:0000256" key="8">
    <source>
        <dbReference type="ARBA" id="ARBA00022553"/>
    </source>
</evidence>
<dbReference type="EC" id="5.4.2.2" evidence="6"/>
<dbReference type="InterPro" id="IPR005844">
    <property type="entry name" value="A-D-PHexomutase_a/b/a-I"/>
</dbReference>
<evidence type="ECO:0000256" key="4">
    <source>
        <dbReference type="ARBA" id="ARBA00005189"/>
    </source>
</evidence>
<dbReference type="GO" id="GO:0004614">
    <property type="term" value="F:phosphoglucomutase activity"/>
    <property type="evidence" value="ECO:0007669"/>
    <property type="project" value="UniProtKB-EC"/>
</dbReference>
<dbReference type="PANTHER" id="PTHR45745">
    <property type="entry name" value="PHOSPHOMANNOMUTASE 45A"/>
    <property type="match status" value="1"/>
</dbReference>
<comment type="pathway">
    <text evidence="4">Lipid metabolism.</text>
</comment>
<dbReference type="Proteomes" id="UP000070352">
    <property type="component" value="Unassembled WGS sequence"/>
</dbReference>
<dbReference type="AlphaFoldDB" id="A0A135L3F9"/>
<evidence type="ECO:0000259" key="17">
    <source>
        <dbReference type="Pfam" id="PF02878"/>
    </source>
</evidence>
<protein>
    <recommendedName>
        <fullName evidence="12">Phosphoglucomutase</fullName>
        <ecNumber evidence="6">5.4.2.2</ecNumber>
    </recommendedName>
    <alternativeName>
        <fullName evidence="14">Alpha-phosphoglucomutase</fullName>
    </alternativeName>
    <alternativeName>
        <fullName evidence="13">Glucose phosphomutase</fullName>
    </alternativeName>
</protein>
<gene>
    <name evidence="20" type="ORF">U473_05795</name>
</gene>
<dbReference type="GO" id="GO:0000287">
    <property type="term" value="F:magnesium ion binding"/>
    <property type="evidence" value="ECO:0007669"/>
    <property type="project" value="InterPro"/>
</dbReference>
<dbReference type="Pfam" id="PF02880">
    <property type="entry name" value="PGM_PMM_III"/>
    <property type="match status" value="1"/>
</dbReference>
<dbReference type="GO" id="GO:0006006">
    <property type="term" value="P:glucose metabolic process"/>
    <property type="evidence" value="ECO:0007669"/>
    <property type="project" value="UniProtKB-KW"/>
</dbReference>
<dbReference type="GO" id="GO:0006166">
    <property type="term" value="P:purine ribonucleoside salvage"/>
    <property type="evidence" value="ECO:0007669"/>
    <property type="project" value="TreeGrafter"/>
</dbReference>
<evidence type="ECO:0000256" key="5">
    <source>
        <dbReference type="ARBA" id="ARBA00010231"/>
    </source>
</evidence>
<evidence type="ECO:0000256" key="11">
    <source>
        <dbReference type="ARBA" id="ARBA00023235"/>
    </source>
</evidence>
<comment type="cofactor">
    <cofactor evidence="2">
        <name>Mg(2+)</name>
        <dbReference type="ChEBI" id="CHEBI:18420"/>
    </cofactor>
</comment>
<feature type="domain" description="Alpha-D-phosphohexomutase alpha/beta/alpha" evidence="19">
    <location>
        <begin position="326"/>
        <end position="453"/>
    </location>
</feature>
<keyword evidence="9 15" id="KW-0479">Metal-binding</keyword>
<dbReference type="Gene3D" id="3.40.120.10">
    <property type="entry name" value="Alpha-D-Glucose-1,6-Bisphosphate, subunit A, domain 3"/>
    <property type="match status" value="3"/>
</dbReference>
<evidence type="ECO:0000256" key="13">
    <source>
        <dbReference type="ARBA" id="ARBA00041398"/>
    </source>
</evidence>
<comment type="similarity">
    <text evidence="5 15">Belongs to the phosphohexose mutase family.</text>
</comment>
<dbReference type="STRING" id="1413211.U473_05795"/>
<accession>A0A135L3F9</accession>
<organism evidence="20 21">
    <name type="scientific">Tepidibacillus decaturensis</name>
    <dbReference type="NCBI Taxonomy" id="1413211"/>
    <lineage>
        <taxon>Bacteria</taxon>
        <taxon>Bacillati</taxon>
        <taxon>Bacillota</taxon>
        <taxon>Bacilli</taxon>
        <taxon>Bacillales</taxon>
        <taxon>Bacillaceae</taxon>
        <taxon>Tepidibacillus</taxon>
    </lineage>
</organism>
<evidence type="ECO:0000313" key="21">
    <source>
        <dbReference type="Proteomes" id="UP000070352"/>
    </source>
</evidence>
<dbReference type="Pfam" id="PF02878">
    <property type="entry name" value="PGM_PMM_I"/>
    <property type="match status" value="1"/>
</dbReference>
<evidence type="ECO:0000256" key="15">
    <source>
        <dbReference type="RuleBase" id="RU004326"/>
    </source>
</evidence>
<dbReference type="EMBL" id="LSKU01000001">
    <property type="protein sequence ID" value="KXG43578.1"/>
    <property type="molecule type" value="Genomic_DNA"/>
</dbReference>
<keyword evidence="21" id="KW-1185">Reference proteome</keyword>
<evidence type="ECO:0000259" key="18">
    <source>
        <dbReference type="Pfam" id="PF02879"/>
    </source>
</evidence>
<comment type="catalytic activity">
    <reaction evidence="1">
        <text>alpha-D-glucose 1-phosphate = alpha-D-glucose 6-phosphate</text>
        <dbReference type="Rhea" id="RHEA:23536"/>
        <dbReference type="ChEBI" id="CHEBI:58225"/>
        <dbReference type="ChEBI" id="CHEBI:58601"/>
        <dbReference type="EC" id="5.4.2.2"/>
    </reaction>
</comment>
<evidence type="ECO:0000256" key="1">
    <source>
        <dbReference type="ARBA" id="ARBA00000443"/>
    </source>
</evidence>
<dbReference type="PRINTS" id="PR00509">
    <property type="entry name" value="PGMPMM"/>
</dbReference>